<dbReference type="GO" id="GO:0004081">
    <property type="term" value="F:bis(5'-nucleosyl)-tetraphosphatase (asymmetrical) activity"/>
    <property type="evidence" value="ECO:0007669"/>
    <property type="project" value="TreeGrafter"/>
</dbReference>
<proteinExistence type="predicted"/>
<organism evidence="3 4">
    <name type="scientific">Leifsonia xyli subsp. cynodontis DSM 46306</name>
    <dbReference type="NCBI Taxonomy" id="1389489"/>
    <lineage>
        <taxon>Bacteria</taxon>
        <taxon>Bacillati</taxon>
        <taxon>Actinomycetota</taxon>
        <taxon>Actinomycetes</taxon>
        <taxon>Micrococcales</taxon>
        <taxon>Microbacteriaceae</taxon>
        <taxon>Leifsonia</taxon>
    </lineage>
</organism>
<dbReference type="PANTHER" id="PTHR21340:SF7">
    <property type="entry name" value="NUDIX HYDROLASE DOMAIN-CONTAINING PROTEIN"/>
    <property type="match status" value="1"/>
</dbReference>
<sequence>MVALMAARSAGILLYRRGETGVEVWIAHMGGPFWAHKDEGGWSIPKGLVDEGEDDMAAAQREFAEEMGSPAPEADYERLGEFTASGKTIVVFAAEAAFDPAEIHSDTFELEWPPHSGRVRRFAEVDAAGWHPVADARLKLTKGSAASARRVAEGTGRRGPALTPGLRGIAIADGSLVPWRRRSRTRYASASNGPRSPLIG</sequence>
<dbReference type="PATRIC" id="fig|1389489.3.peg.1331"/>
<reference evidence="3 4" key="1">
    <citation type="journal article" date="2013" name="Genome Announc.">
        <title>Complete Genome Sequence of Leifsonia xyli subsp. cynodontis Strain DSM46306, a Gram-Positive Bacterial Pathogen of Grasses.</title>
        <authorList>
            <person name="Monteiro-Vitorello C.B."/>
            <person name="Zerillo M.M."/>
            <person name="Van Sluys M.A."/>
            <person name="Camargo L.E."/>
            <person name="Kitajima J.P."/>
        </authorList>
    </citation>
    <scope>NUCLEOTIDE SEQUENCE [LARGE SCALE GENOMIC DNA]</scope>
    <source>
        <strain evidence="3 4">DSM 46306</strain>
    </source>
</reference>
<evidence type="ECO:0000313" key="4">
    <source>
        <dbReference type="Proteomes" id="UP000016743"/>
    </source>
</evidence>
<dbReference type="Proteomes" id="UP000016743">
    <property type="component" value="Chromosome"/>
</dbReference>
<dbReference type="Pfam" id="PF00293">
    <property type="entry name" value="NUDIX"/>
    <property type="match status" value="1"/>
</dbReference>
<dbReference type="PROSITE" id="PS51462">
    <property type="entry name" value="NUDIX"/>
    <property type="match status" value="1"/>
</dbReference>
<accession>U3P6N4</accession>
<dbReference type="SUPFAM" id="SSF55811">
    <property type="entry name" value="Nudix"/>
    <property type="match status" value="1"/>
</dbReference>
<dbReference type="eggNOG" id="COG4119">
    <property type="taxonomic scope" value="Bacteria"/>
</dbReference>
<dbReference type="InterPro" id="IPR000086">
    <property type="entry name" value="NUDIX_hydrolase_dom"/>
</dbReference>
<dbReference type="CDD" id="cd04662">
    <property type="entry name" value="NUDIX_Hydrolase"/>
    <property type="match status" value="1"/>
</dbReference>
<dbReference type="Gene3D" id="3.90.79.10">
    <property type="entry name" value="Nucleoside Triphosphate Pyrophosphohydrolase"/>
    <property type="match status" value="1"/>
</dbReference>
<keyword evidence="4" id="KW-1185">Reference proteome</keyword>
<dbReference type="AlphaFoldDB" id="U3P6N4"/>
<dbReference type="GO" id="GO:0006754">
    <property type="term" value="P:ATP biosynthetic process"/>
    <property type="evidence" value="ECO:0007669"/>
    <property type="project" value="TreeGrafter"/>
</dbReference>
<evidence type="ECO:0000313" key="3">
    <source>
        <dbReference type="EMBL" id="AGW41451.1"/>
    </source>
</evidence>
<dbReference type="PANTHER" id="PTHR21340">
    <property type="entry name" value="DIADENOSINE 5,5-P1,P4-TETRAPHOSPHATE PYROPHOSPHOHYDROLASE MUTT"/>
    <property type="match status" value="1"/>
</dbReference>
<keyword evidence="1" id="KW-0378">Hydrolase</keyword>
<dbReference type="InterPro" id="IPR020084">
    <property type="entry name" value="NUDIX_hydrolase_CS"/>
</dbReference>
<dbReference type="PROSITE" id="PS00893">
    <property type="entry name" value="NUDIX_BOX"/>
    <property type="match status" value="1"/>
</dbReference>
<dbReference type="GO" id="GO:0006167">
    <property type="term" value="P:AMP biosynthetic process"/>
    <property type="evidence" value="ECO:0007669"/>
    <property type="project" value="TreeGrafter"/>
</dbReference>
<name>U3P6N4_LEIXC</name>
<dbReference type="InterPro" id="IPR051325">
    <property type="entry name" value="Nudix_hydrolase_domain"/>
</dbReference>
<dbReference type="InterPro" id="IPR015797">
    <property type="entry name" value="NUDIX_hydrolase-like_dom_sf"/>
</dbReference>
<feature type="domain" description="Nudix hydrolase" evidence="2">
    <location>
        <begin position="5"/>
        <end position="153"/>
    </location>
</feature>
<dbReference type="KEGG" id="lxy:O159_13850"/>
<dbReference type="HOGENOM" id="CLU_118065_0_0_11"/>
<dbReference type="EMBL" id="CP006734">
    <property type="protein sequence ID" value="AGW41451.1"/>
    <property type="molecule type" value="Genomic_DNA"/>
</dbReference>
<protein>
    <recommendedName>
        <fullName evidence="2">Nudix hydrolase domain-containing protein</fullName>
    </recommendedName>
</protein>
<gene>
    <name evidence="3" type="ORF">O159_13850</name>
</gene>
<evidence type="ECO:0000259" key="2">
    <source>
        <dbReference type="PROSITE" id="PS51462"/>
    </source>
</evidence>
<evidence type="ECO:0000256" key="1">
    <source>
        <dbReference type="ARBA" id="ARBA00022801"/>
    </source>
</evidence>